<keyword evidence="3" id="KW-1185">Reference proteome</keyword>
<dbReference type="EMBL" id="VDFU01000015">
    <property type="protein sequence ID" value="TNC48727.1"/>
    <property type="molecule type" value="Genomic_DNA"/>
</dbReference>
<sequence length="68" mass="7332">MKKGDTVRWHWGSGTATGTISETFTDKITRRIKGAEITRNGSAEDPALLITQGDGDSVLKLASEVERA</sequence>
<dbReference type="OrthoDB" id="283968at2"/>
<dbReference type="Proteomes" id="UP000305887">
    <property type="component" value="Unassembled WGS sequence"/>
</dbReference>
<dbReference type="InterPro" id="IPR021331">
    <property type="entry name" value="Hva1_TUDOR"/>
</dbReference>
<dbReference type="Pfam" id="PF11160">
    <property type="entry name" value="Hva1_TUDOR"/>
    <property type="match status" value="1"/>
</dbReference>
<evidence type="ECO:0000259" key="1">
    <source>
        <dbReference type="Pfam" id="PF11160"/>
    </source>
</evidence>
<proteinExistence type="predicted"/>
<gene>
    <name evidence="2" type="ORF">FHG66_12985</name>
</gene>
<accession>A0A5C4MXQ1</accession>
<evidence type="ECO:0000313" key="3">
    <source>
        <dbReference type="Proteomes" id="UP000305887"/>
    </source>
</evidence>
<name>A0A5C4MXQ1_9RHOB</name>
<dbReference type="RefSeq" id="WP_139077442.1">
    <property type="nucleotide sequence ID" value="NZ_VDFU01000015.1"/>
</dbReference>
<evidence type="ECO:0000313" key="2">
    <source>
        <dbReference type="EMBL" id="TNC48727.1"/>
    </source>
</evidence>
<organism evidence="2 3">
    <name type="scientific">Rubellimicrobium rubrum</name>
    <dbReference type="NCBI Taxonomy" id="2585369"/>
    <lineage>
        <taxon>Bacteria</taxon>
        <taxon>Pseudomonadati</taxon>
        <taxon>Pseudomonadota</taxon>
        <taxon>Alphaproteobacteria</taxon>
        <taxon>Rhodobacterales</taxon>
        <taxon>Roseobacteraceae</taxon>
        <taxon>Rubellimicrobium</taxon>
    </lineage>
</organism>
<protein>
    <submittedName>
        <fullName evidence="2">DUF2945 domain-containing protein</fullName>
    </submittedName>
</protein>
<reference evidence="2 3" key="1">
    <citation type="submission" date="2019-06" db="EMBL/GenBank/DDBJ databases">
        <title>YIM 131921 draft genome.</title>
        <authorList>
            <person name="Jiang L."/>
        </authorList>
    </citation>
    <scope>NUCLEOTIDE SEQUENCE [LARGE SCALE GENOMIC DNA]</scope>
    <source>
        <strain evidence="2 3">YIM 131921</strain>
    </source>
</reference>
<dbReference type="AlphaFoldDB" id="A0A5C4MXQ1"/>
<feature type="domain" description="Hypervirulence associated protein TUDOR" evidence="1">
    <location>
        <begin position="4"/>
        <end position="65"/>
    </location>
</feature>
<comment type="caution">
    <text evidence="2">The sequence shown here is derived from an EMBL/GenBank/DDBJ whole genome shotgun (WGS) entry which is preliminary data.</text>
</comment>